<dbReference type="InterPro" id="IPR052179">
    <property type="entry name" value="DD-CPase-like"/>
</dbReference>
<dbReference type="InterPro" id="IPR003709">
    <property type="entry name" value="VanY-like_core_dom"/>
</dbReference>
<dbReference type="Pfam" id="PF02557">
    <property type="entry name" value="VanY"/>
    <property type="match status" value="1"/>
</dbReference>
<sequence>MDRRSILKAFSISGFVALGTGSVMRQLLLSKEQGIAAVPVKPLPPVVTDSGPAVLPDMPQKLAEIVEESSAATDFHEVDAPQKLEQQVADLKAEIEVAETDPHVKDYMQKIRYFEGVFEDDYLIPPEEFKMVQSTLKHMGRVQRTIGHGNFNLISFDQMIKYGRNFSQVGEFTKVELEYLEQLFFADANQYGFFGEKVMPGLTDKIPSRELLKIPKTGHYLFKGKSLALYEKLRKDVGEDIFLTSGIRSTVKQMYLFMSKVVQAEGNMSKASRSLAPPGYSYHAVGDFDVGKIGFGYKNFTEDFAQTDVYKRLQDLGYISIRYTDDNRFGVRYEPWHIQVV</sequence>
<evidence type="ECO:0000313" key="2">
    <source>
        <dbReference type="EMBL" id="MBB1487011.1"/>
    </source>
</evidence>
<dbReference type="Proteomes" id="UP000565262">
    <property type="component" value="Unassembled WGS sequence"/>
</dbReference>
<dbReference type="PANTHER" id="PTHR34385:SF1">
    <property type="entry name" value="PEPTIDOGLYCAN L-ALANYL-D-GLUTAMATE ENDOPEPTIDASE CWLK"/>
    <property type="match status" value="1"/>
</dbReference>
<name>A0A839IQ00_9GAMM</name>
<dbReference type="EMBL" id="JACJFM010000011">
    <property type="protein sequence ID" value="MBB1487011.1"/>
    <property type="molecule type" value="Genomic_DNA"/>
</dbReference>
<keyword evidence="2" id="KW-0121">Carboxypeptidase</keyword>
<dbReference type="AlphaFoldDB" id="A0A839IQ00"/>
<evidence type="ECO:0000259" key="1">
    <source>
        <dbReference type="Pfam" id="PF02557"/>
    </source>
</evidence>
<accession>A0A839IQ00</accession>
<evidence type="ECO:0000313" key="3">
    <source>
        <dbReference type="Proteomes" id="UP000565262"/>
    </source>
</evidence>
<keyword evidence="3" id="KW-1185">Reference proteome</keyword>
<protein>
    <submittedName>
        <fullName evidence="2">D-alanyl-D-alanine carboxypeptidase family protein</fullName>
    </submittedName>
</protein>
<dbReference type="RefSeq" id="WP_182808793.1">
    <property type="nucleotide sequence ID" value="NZ_JACJFM010000011.1"/>
</dbReference>
<dbReference type="PANTHER" id="PTHR34385">
    <property type="entry name" value="D-ALANYL-D-ALANINE CARBOXYPEPTIDASE"/>
    <property type="match status" value="1"/>
</dbReference>
<organism evidence="2 3">
    <name type="scientific">Oceanospirillum sediminis</name>
    <dbReference type="NCBI Taxonomy" id="2760088"/>
    <lineage>
        <taxon>Bacteria</taxon>
        <taxon>Pseudomonadati</taxon>
        <taxon>Pseudomonadota</taxon>
        <taxon>Gammaproteobacteria</taxon>
        <taxon>Oceanospirillales</taxon>
        <taxon>Oceanospirillaceae</taxon>
        <taxon>Oceanospirillum</taxon>
    </lineage>
</organism>
<keyword evidence="2" id="KW-0645">Protease</keyword>
<reference evidence="2 3" key="1">
    <citation type="submission" date="2020-08" db="EMBL/GenBank/DDBJ databases">
        <title>Oceanospirillum sp. nov. isolated from marine sediment.</title>
        <authorList>
            <person name="Ji X."/>
        </authorList>
    </citation>
    <scope>NUCLEOTIDE SEQUENCE [LARGE SCALE GENOMIC DNA]</scope>
    <source>
        <strain evidence="2 3">D5</strain>
    </source>
</reference>
<dbReference type="GO" id="GO:0004180">
    <property type="term" value="F:carboxypeptidase activity"/>
    <property type="evidence" value="ECO:0007669"/>
    <property type="project" value="UniProtKB-KW"/>
</dbReference>
<proteinExistence type="predicted"/>
<gene>
    <name evidence="2" type="ORF">H4O21_10350</name>
</gene>
<feature type="domain" description="D-alanyl-D-alanine carboxypeptidase-like core" evidence="1">
    <location>
        <begin position="235"/>
        <end position="339"/>
    </location>
</feature>
<dbReference type="InterPro" id="IPR009045">
    <property type="entry name" value="Zn_M74/Hedgehog-like"/>
</dbReference>
<keyword evidence="2" id="KW-0378">Hydrolase</keyword>
<dbReference type="GO" id="GO:0006508">
    <property type="term" value="P:proteolysis"/>
    <property type="evidence" value="ECO:0007669"/>
    <property type="project" value="InterPro"/>
</dbReference>
<dbReference type="SUPFAM" id="SSF55166">
    <property type="entry name" value="Hedgehog/DD-peptidase"/>
    <property type="match status" value="1"/>
</dbReference>
<dbReference type="Gene3D" id="3.30.1380.10">
    <property type="match status" value="1"/>
</dbReference>
<dbReference type="CDD" id="cd14814">
    <property type="entry name" value="Peptidase_M15"/>
    <property type="match status" value="1"/>
</dbReference>
<comment type="caution">
    <text evidence="2">The sequence shown here is derived from an EMBL/GenBank/DDBJ whole genome shotgun (WGS) entry which is preliminary data.</text>
</comment>